<dbReference type="RefSeq" id="WP_380329379.1">
    <property type="nucleotide sequence ID" value="NZ_JBHYPW010000056.1"/>
</dbReference>
<keyword evidence="2" id="KW-1185">Reference proteome</keyword>
<accession>A0ABW6GRU9</accession>
<gene>
    <name evidence="1" type="ORF">ACFW6T_25285</name>
</gene>
<evidence type="ECO:0000313" key="2">
    <source>
        <dbReference type="Proteomes" id="UP001599542"/>
    </source>
</evidence>
<reference evidence="1 2" key="1">
    <citation type="submission" date="2024-09" db="EMBL/GenBank/DDBJ databases">
        <title>The Natural Products Discovery Center: Release of the First 8490 Sequenced Strains for Exploring Actinobacteria Biosynthetic Diversity.</title>
        <authorList>
            <person name="Kalkreuter E."/>
            <person name="Kautsar S.A."/>
            <person name="Yang D."/>
            <person name="Bader C.D."/>
            <person name="Teijaro C.N."/>
            <person name="Fluegel L."/>
            <person name="Davis C.M."/>
            <person name="Simpson J.R."/>
            <person name="Lauterbach L."/>
            <person name="Steele A.D."/>
            <person name="Gui C."/>
            <person name="Meng S."/>
            <person name="Li G."/>
            <person name="Viehrig K."/>
            <person name="Ye F."/>
            <person name="Su P."/>
            <person name="Kiefer A.F."/>
            <person name="Nichols A."/>
            <person name="Cepeda A.J."/>
            <person name="Yan W."/>
            <person name="Fan B."/>
            <person name="Jiang Y."/>
            <person name="Adhikari A."/>
            <person name="Zheng C.-J."/>
            <person name="Schuster L."/>
            <person name="Cowan T.M."/>
            <person name="Smanski M.J."/>
            <person name="Chevrette M.G."/>
            <person name="De Carvalho L.P.S."/>
            <person name="Shen B."/>
        </authorList>
    </citation>
    <scope>NUCLEOTIDE SEQUENCE [LARGE SCALE GENOMIC DNA]</scope>
    <source>
        <strain evidence="1 2">NPDC058753</strain>
    </source>
</reference>
<dbReference type="EMBL" id="JBHYPX010000058">
    <property type="protein sequence ID" value="MFE1355309.1"/>
    <property type="molecule type" value="Genomic_DNA"/>
</dbReference>
<comment type="caution">
    <text evidence="1">The sequence shown here is derived from an EMBL/GenBank/DDBJ whole genome shotgun (WGS) entry which is preliminary data.</text>
</comment>
<evidence type="ECO:0000313" key="1">
    <source>
        <dbReference type="EMBL" id="MFE1355309.1"/>
    </source>
</evidence>
<dbReference type="Proteomes" id="UP001599542">
    <property type="component" value="Unassembled WGS sequence"/>
</dbReference>
<proteinExistence type="predicted"/>
<organism evidence="1 2">
    <name type="scientific">Kitasatospora phosalacinea</name>
    <dbReference type="NCBI Taxonomy" id="2065"/>
    <lineage>
        <taxon>Bacteria</taxon>
        <taxon>Bacillati</taxon>
        <taxon>Actinomycetota</taxon>
        <taxon>Actinomycetes</taxon>
        <taxon>Kitasatosporales</taxon>
        <taxon>Streptomycetaceae</taxon>
        <taxon>Kitasatospora</taxon>
    </lineage>
</organism>
<name>A0ABW6GRU9_9ACTN</name>
<protein>
    <submittedName>
        <fullName evidence="1">Uncharacterized protein</fullName>
    </submittedName>
</protein>
<sequence length="116" mass="12964">MTAADRLQVLLDRACRGVATPAEAEQLRADVAELQQQVAAFHEGEQPYEDERVVPTPSQWIWQWNRATPEQRLAKAAQVLGTHDRLDRVRQALLRHGARPSLASAVHAALNDQAPR</sequence>